<feature type="transmembrane region" description="Helical" evidence="6">
    <location>
        <begin position="45"/>
        <end position="67"/>
    </location>
</feature>
<dbReference type="Proteomes" id="UP000823910">
    <property type="component" value="Unassembled WGS sequence"/>
</dbReference>
<dbReference type="Pfam" id="PF03600">
    <property type="entry name" value="CitMHS"/>
    <property type="match status" value="1"/>
</dbReference>
<feature type="transmembrane region" description="Helical" evidence="6">
    <location>
        <begin position="326"/>
        <end position="345"/>
    </location>
</feature>
<comment type="caution">
    <text evidence="8">The sequence shown here is derived from an EMBL/GenBank/DDBJ whole genome shotgun (WGS) entry which is preliminary data.</text>
</comment>
<evidence type="ECO:0000256" key="2">
    <source>
        <dbReference type="ARBA" id="ARBA00022448"/>
    </source>
</evidence>
<dbReference type="GO" id="GO:0055085">
    <property type="term" value="P:transmembrane transport"/>
    <property type="evidence" value="ECO:0007669"/>
    <property type="project" value="InterPro"/>
</dbReference>
<evidence type="ECO:0000313" key="8">
    <source>
        <dbReference type="EMBL" id="HJC05432.1"/>
    </source>
</evidence>
<name>A0A9D2N018_9FIRM</name>
<keyword evidence="2" id="KW-0813">Transport</keyword>
<feature type="transmembrane region" description="Helical" evidence="6">
    <location>
        <begin position="79"/>
        <end position="98"/>
    </location>
</feature>
<evidence type="ECO:0000256" key="6">
    <source>
        <dbReference type="SAM" id="Phobius"/>
    </source>
</evidence>
<evidence type="ECO:0000256" key="1">
    <source>
        <dbReference type="ARBA" id="ARBA00004141"/>
    </source>
</evidence>
<accession>A0A9D2N018</accession>
<evidence type="ECO:0000256" key="5">
    <source>
        <dbReference type="ARBA" id="ARBA00023136"/>
    </source>
</evidence>
<feature type="domain" description="Citrate transporter-like" evidence="7">
    <location>
        <begin position="54"/>
        <end position="423"/>
    </location>
</feature>
<feature type="transmembrane region" description="Helical" evidence="6">
    <location>
        <begin position="292"/>
        <end position="314"/>
    </location>
</feature>
<keyword evidence="4 6" id="KW-1133">Transmembrane helix</keyword>
<dbReference type="EMBL" id="DWWT01000017">
    <property type="protein sequence ID" value="HJC05432.1"/>
    <property type="molecule type" value="Genomic_DNA"/>
</dbReference>
<feature type="transmembrane region" description="Helical" evidence="6">
    <location>
        <begin position="123"/>
        <end position="149"/>
    </location>
</feature>
<keyword evidence="3 6" id="KW-0812">Transmembrane</keyword>
<feature type="transmembrane region" description="Helical" evidence="6">
    <location>
        <begin position="458"/>
        <end position="477"/>
    </location>
</feature>
<evidence type="ECO:0000256" key="3">
    <source>
        <dbReference type="ARBA" id="ARBA00022692"/>
    </source>
</evidence>
<feature type="transmembrane region" description="Helical" evidence="6">
    <location>
        <begin position="187"/>
        <end position="205"/>
    </location>
</feature>
<feature type="transmembrane region" description="Helical" evidence="6">
    <location>
        <begin position="393"/>
        <end position="412"/>
    </location>
</feature>
<dbReference type="GO" id="GO:0016020">
    <property type="term" value="C:membrane"/>
    <property type="evidence" value="ECO:0007669"/>
    <property type="project" value="UniProtKB-SubCell"/>
</dbReference>
<feature type="transmembrane region" description="Helical" evidence="6">
    <location>
        <begin position="418"/>
        <end position="446"/>
    </location>
</feature>
<dbReference type="AlphaFoldDB" id="A0A9D2N018"/>
<feature type="transmembrane region" description="Helical" evidence="6">
    <location>
        <begin position="217"/>
        <end position="236"/>
    </location>
</feature>
<gene>
    <name evidence="8" type="ORF">H9704_04670</name>
</gene>
<feature type="transmembrane region" description="Helical" evidence="6">
    <location>
        <begin position="266"/>
        <end position="286"/>
    </location>
</feature>
<dbReference type="InterPro" id="IPR004680">
    <property type="entry name" value="Cit_transptr-like_dom"/>
</dbReference>
<sequence length="486" mass="52103">MNLTKDQRNLIIAVIIGALIFFLLPAGNGLTEQGVRLLAVFIPTIYLWMTVGGSWASWASISAGVLLSAYEGSAAFTGIWGSVFVAVLIPFFMIATVLDESGALEWLVKWMISRKFIHGRPTLFTIMFTLAMILVSIFTVPIVVAVMFFKILGQICRSMGYTREDSFYRAHGMLVAWVSQTCDGCLIWGRAYILSMVTVVVGFGFTNFDTTSYLKIGLIYLALFTVAALLIVKLWIRPDTSKFVNFDDAAIRQELKENPMSKRAKIAFGGMLAVLVMYILASITALGPVASYLSGLSVAGPVMIVCALLCVITADGKPVMNLGEAASKISWPTIAFMGTIMYYAGIFGGEQYGITLFLQNLLAPYVGMIPAGVAVFLALAIASLITNVASNSVAAIVTMASFVPVFLSGSALSQGEILTFAACVIAVCATAFCTYSACATMGVVYCEEGIDYKGTPKYSIVLCAIMVVLCAVLLVPFGDALMGAFV</sequence>
<feature type="transmembrane region" description="Helical" evidence="6">
    <location>
        <begin position="365"/>
        <end position="386"/>
    </location>
</feature>
<evidence type="ECO:0000256" key="4">
    <source>
        <dbReference type="ARBA" id="ARBA00022989"/>
    </source>
</evidence>
<keyword evidence="5 6" id="KW-0472">Membrane</keyword>
<evidence type="ECO:0000259" key="7">
    <source>
        <dbReference type="Pfam" id="PF03600"/>
    </source>
</evidence>
<evidence type="ECO:0000313" key="9">
    <source>
        <dbReference type="Proteomes" id="UP000823910"/>
    </source>
</evidence>
<reference evidence="8" key="2">
    <citation type="submission" date="2021-04" db="EMBL/GenBank/DDBJ databases">
        <authorList>
            <person name="Gilroy R."/>
        </authorList>
    </citation>
    <scope>NUCLEOTIDE SEQUENCE</scope>
    <source>
        <strain evidence="8">CHK180-15479</strain>
    </source>
</reference>
<protein>
    <submittedName>
        <fullName evidence="8">Anion permease</fullName>
    </submittedName>
</protein>
<comment type="subcellular location">
    <subcellularLocation>
        <location evidence="1">Membrane</location>
        <topology evidence="1">Multi-pass membrane protein</topology>
    </subcellularLocation>
</comment>
<organism evidence="8 9">
    <name type="scientific">Candidatus Enterocloster excrementipullorum</name>
    <dbReference type="NCBI Taxonomy" id="2838559"/>
    <lineage>
        <taxon>Bacteria</taxon>
        <taxon>Bacillati</taxon>
        <taxon>Bacillota</taxon>
        <taxon>Clostridia</taxon>
        <taxon>Lachnospirales</taxon>
        <taxon>Lachnospiraceae</taxon>
        <taxon>Enterocloster</taxon>
    </lineage>
</organism>
<proteinExistence type="predicted"/>
<reference evidence="8" key="1">
    <citation type="journal article" date="2021" name="PeerJ">
        <title>Extensive microbial diversity within the chicken gut microbiome revealed by metagenomics and culture.</title>
        <authorList>
            <person name="Gilroy R."/>
            <person name="Ravi A."/>
            <person name="Getino M."/>
            <person name="Pursley I."/>
            <person name="Horton D.L."/>
            <person name="Alikhan N.F."/>
            <person name="Baker D."/>
            <person name="Gharbi K."/>
            <person name="Hall N."/>
            <person name="Watson M."/>
            <person name="Adriaenssens E.M."/>
            <person name="Foster-Nyarko E."/>
            <person name="Jarju S."/>
            <person name="Secka A."/>
            <person name="Antonio M."/>
            <person name="Oren A."/>
            <person name="Chaudhuri R.R."/>
            <person name="La Ragione R."/>
            <person name="Hildebrand F."/>
            <person name="Pallen M.J."/>
        </authorList>
    </citation>
    <scope>NUCLEOTIDE SEQUENCE</scope>
    <source>
        <strain evidence="8">CHK180-15479</strain>
    </source>
</reference>